<gene>
    <name evidence="3" type="ORF">FLP10_16210</name>
</gene>
<feature type="region of interest" description="Disordered" evidence="1">
    <location>
        <begin position="118"/>
        <end position="138"/>
    </location>
</feature>
<organism evidence="3 4">
    <name type="scientific">Agromyces intestinalis</name>
    <dbReference type="NCBI Taxonomy" id="2592652"/>
    <lineage>
        <taxon>Bacteria</taxon>
        <taxon>Bacillati</taxon>
        <taxon>Actinomycetota</taxon>
        <taxon>Actinomycetes</taxon>
        <taxon>Micrococcales</taxon>
        <taxon>Microbacteriaceae</taxon>
        <taxon>Agromyces</taxon>
    </lineage>
</organism>
<evidence type="ECO:0000256" key="1">
    <source>
        <dbReference type="SAM" id="MobiDB-lite"/>
    </source>
</evidence>
<dbReference type="Proteomes" id="UP000324678">
    <property type="component" value="Chromosome"/>
</dbReference>
<sequence length="188" mass="19676">MDYEFAGLPLHVLLVHAVVIGTPVLALLLVVLAAWPAARRVLWIPALVAAIGLVPLALTTIEAGKWLESRVFPSPLVQEHTSMGETIVPWVWALLVVAVAIGAWALVERVARRRAVGAASEDESDASQPESPERRPASGRGAAIAAGVVLTVAAVVVGAGATWTIVQIGESGSRAVWEGTFSDEPLGE</sequence>
<reference evidence="3 4" key="1">
    <citation type="submission" date="2019-09" db="EMBL/GenBank/DDBJ databases">
        <title>Genome sequencing of strain KACC 19306.</title>
        <authorList>
            <person name="Heo J."/>
            <person name="Kim S.-J."/>
            <person name="Kim J.-S."/>
            <person name="Hong S.-B."/>
            <person name="Kwon S.-W."/>
        </authorList>
    </citation>
    <scope>NUCLEOTIDE SEQUENCE [LARGE SCALE GENOMIC DNA]</scope>
    <source>
        <strain evidence="3 4">KACC 19306</strain>
    </source>
</reference>
<keyword evidence="4" id="KW-1185">Reference proteome</keyword>
<keyword evidence="2" id="KW-0472">Membrane</keyword>
<feature type="transmembrane region" description="Helical" evidence="2">
    <location>
        <begin position="142"/>
        <end position="166"/>
    </location>
</feature>
<evidence type="ECO:0000313" key="4">
    <source>
        <dbReference type="Proteomes" id="UP000324678"/>
    </source>
</evidence>
<evidence type="ECO:0000256" key="2">
    <source>
        <dbReference type="SAM" id="Phobius"/>
    </source>
</evidence>
<feature type="transmembrane region" description="Helical" evidence="2">
    <location>
        <begin position="12"/>
        <end position="35"/>
    </location>
</feature>
<proteinExistence type="predicted"/>
<feature type="transmembrane region" description="Helical" evidence="2">
    <location>
        <begin position="87"/>
        <end position="107"/>
    </location>
</feature>
<protein>
    <submittedName>
        <fullName evidence="3">Uncharacterized protein</fullName>
    </submittedName>
</protein>
<evidence type="ECO:0000313" key="3">
    <source>
        <dbReference type="EMBL" id="QEO15791.1"/>
    </source>
</evidence>
<dbReference type="EMBL" id="CP043505">
    <property type="protein sequence ID" value="QEO15791.1"/>
    <property type="molecule type" value="Genomic_DNA"/>
</dbReference>
<dbReference type="RefSeq" id="WP_149161804.1">
    <property type="nucleotide sequence ID" value="NZ_CP043505.1"/>
</dbReference>
<accession>A0A5C1YIJ0</accession>
<dbReference type="AlphaFoldDB" id="A0A5C1YIJ0"/>
<feature type="transmembrane region" description="Helical" evidence="2">
    <location>
        <begin position="42"/>
        <end position="67"/>
    </location>
</feature>
<dbReference type="KEGG" id="ail:FLP10_16210"/>
<name>A0A5C1YIJ0_9MICO</name>
<keyword evidence="2" id="KW-0812">Transmembrane</keyword>
<dbReference type="OrthoDB" id="4864772at2"/>
<keyword evidence="2" id="KW-1133">Transmembrane helix</keyword>